<feature type="region of interest" description="Disordered" evidence="3">
    <location>
        <begin position="69"/>
        <end position="89"/>
    </location>
</feature>
<accession>A0A816K353</accession>
<dbReference type="PANTHER" id="PTHR34224:SF18">
    <property type="entry name" value="INTERACTOR OF CONSTITUTIVE ACTIVE ROPS 3"/>
    <property type="match status" value="1"/>
</dbReference>
<evidence type="ECO:0000256" key="3">
    <source>
        <dbReference type="SAM" id="MobiDB-lite"/>
    </source>
</evidence>
<protein>
    <submittedName>
        <fullName evidence="4">(rape) hypothetical protein</fullName>
    </submittedName>
</protein>
<dbReference type="PANTHER" id="PTHR34224">
    <property type="entry name" value="INTERACTOR OF CONSTITUTIVE ACTIVE ROPS 2, CHLOROPLASTIC-RELATED"/>
    <property type="match status" value="1"/>
</dbReference>
<comment type="similarity">
    <text evidence="1">Belongs to the ICR family.</text>
</comment>
<reference evidence="4" key="1">
    <citation type="submission" date="2021-01" db="EMBL/GenBank/DDBJ databases">
        <authorList>
            <consortium name="Genoscope - CEA"/>
            <person name="William W."/>
        </authorList>
    </citation>
    <scope>NUCLEOTIDE SEQUENCE</scope>
</reference>
<dbReference type="Proteomes" id="UP001295469">
    <property type="component" value="Chromosome C02"/>
</dbReference>
<sequence length="89" mass="10376">MAQKAVESYKKMAAELEQTKARMVWLEGLVTKLHANPEDLENNETLLKDYEEVFSLRFEVERLRAALEASEQKRPRGERRGFFSVKDTS</sequence>
<keyword evidence="2" id="KW-0175">Coiled coil</keyword>
<organism evidence="4">
    <name type="scientific">Brassica napus</name>
    <name type="common">Rape</name>
    <dbReference type="NCBI Taxonomy" id="3708"/>
    <lineage>
        <taxon>Eukaryota</taxon>
        <taxon>Viridiplantae</taxon>
        <taxon>Streptophyta</taxon>
        <taxon>Embryophyta</taxon>
        <taxon>Tracheophyta</taxon>
        <taxon>Spermatophyta</taxon>
        <taxon>Magnoliopsida</taxon>
        <taxon>eudicotyledons</taxon>
        <taxon>Gunneridae</taxon>
        <taxon>Pentapetalae</taxon>
        <taxon>rosids</taxon>
        <taxon>malvids</taxon>
        <taxon>Brassicales</taxon>
        <taxon>Brassicaceae</taxon>
        <taxon>Brassiceae</taxon>
        <taxon>Brassica</taxon>
    </lineage>
</organism>
<name>A0A816K353_BRANA</name>
<evidence type="ECO:0000256" key="1">
    <source>
        <dbReference type="ARBA" id="ARBA00009778"/>
    </source>
</evidence>
<feature type="compositionally biased region" description="Basic and acidic residues" evidence="3">
    <location>
        <begin position="69"/>
        <end position="81"/>
    </location>
</feature>
<dbReference type="InterPro" id="IPR029688">
    <property type="entry name" value="ICR"/>
</dbReference>
<evidence type="ECO:0000313" key="4">
    <source>
        <dbReference type="EMBL" id="CAF1890551.1"/>
    </source>
</evidence>
<dbReference type="EMBL" id="HG994366">
    <property type="protein sequence ID" value="CAF1890551.1"/>
    <property type="molecule type" value="Genomic_DNA"/>
</dbReference>
<gene>
    <name evidence="4" type="ORF">DARMORV10_C02P11840.1</name>
</gene>
<dbReference type="AlphaFoldDB" id="A0A816K353"/>
<evidence type="ECO:0000256" key="2">
    <source>
        <dbReference type="ARBA" id="ARBA00023054"/>
    </source>
</evidence>
<proteinExistence type="inferred from homology"/>